<gene>
    <name evidence="1" type="ordered locus">Psta_4690</name>
</gene>
<evidence type="ECO:0000313" key="2">
    <source>
        <dbReference type="Proteomes" id="UP000001887"/>
    </source>
</evidence>
<dbReference type="AlphaFoldDB" id="D2R801"/>
<proteinExistence type="predicted"/>
<dbReference type="KEGG" id="psl:Psta_4690"/>
<organism evidence="1 2">
    <name type="scientific">Pirellula staleyi (strain ATCC 27377 / DSM 6068 / ICPB 4128)</name>
    <name type="common">Pirella staleyi</name>
    <dbReference type="NCBI Taxonomy" id="530564"/>
    <lineage>
        <taxon>Bacteria</taxon>
        <taxon>Pseudomonadati</taxon>
        <taxon>Planctomycetota</taxon>
        <taxon>Planctomycetia</taxon>
        <taxon>Pirellulales</taxon>
        <taxon>Pirellulaceae</taxon>
        <taxon>Pirellula</taxon>
    </lineage>
</organism>
<dbReference type="OrthoDB" id="282988at2"/>
<dbReference type="EMBL" id="CP001848">
    <property type="protein sequence ID" value="ADB19332.1"/>
    <property type="molecule type" value="Genomic_DNA"/>
</dbReference>
<accession>D2R801</accession>
<dbReference type="STRING" id="530564.Psta_4690"/>
<dbReference type="HOGENOM" id="CLU_2466350_0_0_0"/>
<dbReference type="Proteomes" id="UP000001887">
    <property type="component" value="Chromosome"/>
</dbReference>
<reference evidence="1 2" key="1">
    <citation type="journal article" date="2009" name="Stand. Genomic Sci.">
        <title>Complete genome sequence of Pirellula staleyi type strain (ATCC 27377).</title>
        <authorList>
            <person name="Clum A."/>
            <person name="Tindall B.J."/>
            <person name="Sikorski J."/>
            <person name="Ivanova N."/>
            <person name="Mavrommatis K."/>
            <person name="Lucas S."/>
            <person name="Glavina del Rio T."/>
            <person name="Nolan M."/>
            <person name="Chen F."/>
            <person name="Tice H."/>
            <person name="Pitluck S."/>
            <person name="Cheng J.F."/>
            <person name="Chertkov O."/>
            <person name="Brettin T."/>
            <person name="Han C."/>
            <person name="Detter J.C."/>
            <person name="Kuske C."/>
            <person name="Bruce D."/>
            <person name="Goodwin L."/>
            <person name="Ovchinikova G."/>
            <person name="Pati A."/>
            <person name="Mikhailova N."/>
            <person name="Chen A."/>
            <person name="Palaniappan K."/>
            <person name="Land M."/>
            <person name="Hauser L."/>
            <person name="Chang Y.J."/>
            <person name="Jeffries C.D."/>
            <person name="Chain P."/>
            <person name="Rohde M."/>
            <person name="Goker M."/>
            <person name="Bristow J."/>
            <person name="Eisen J.A."/>
            <person name="Markowitz V."/>
            <person name="Hugenholtz P."/>
            <person name="Kyrpides N.C."/>
            <person name="Klenk H.P."/>
            <person name="Lapidus A."/>
        </authorList>
    </citation>
    <scope>NUCLEOTIDE SEQUENCE [LARGE SCALE GENOMIC DNA]</scope>
    <source>
        <strain evidence="2">ATCC 27377 / DSM 6068 / ICPB 4128</strain>
    </source>
</reference>
<name>D2R801_PIRSD</name>
<evidence type="ECO:0000313" key="1">
    <source>
        <dbReference type="EMBL" id="ADB19332.1"/>
    </source>
</evidence>
<protein>
    <submittedName>
        <fullName evidence="1">Uncharacterized protein</fullName>
    </submittedName>
</protein>
<sequence>MAYAETIELFASLQPGDRVQLDHEVKVGFRKWSTTTIGTVVSTQRRRHSLHYRRNLDDKVFSDIIVLKRDSGELTTFTLDEFSQLRKL</sequence>
<keyword evidence="2" id="KW-1185">Reference proteome</keyword>